<dbReference type="RefSeq" id="WP_345501344.1">
    <property type="nucleotide sequence ID" value="NZ_BAABLO010000001.1"/>
</dbReference>
<feature type="compositionally biased region" description="Basic and acidic residues" evidence="1">
    <location>
        <begin position="90"/>
        <end position="102"/>
    </location>
</feature>
<feature type="region of interest" description="Disordered" evidence="1">
    <location>
        <begin position="195"/>
        <end position="217"/>
    </location>
</feature>
<accession>A0ABP8XUW4</accession>
<feature type="compositionally biased region" description="Low complexity" evidence="1">
    <location>
        <begin position="24"/>
        <end position="39"/>
    </location>
</feature>
<name>A0ABP8XUW4_9MICO</name>
<reference evidence="4" key="2">
    <citation type="journal article" date="2019" name="Int. J. Syst. Evol. Microbiol.">
        <title>The Global Catalogue of Microorganisms (GCM) 10K type strain sequencing project: providing services to taxonomists for standard genome sequencing and annotation.</title>
        <authorList>
            <consortium name="The Broad Institute Genomics Platform"/>
            <consortium name="The Broad Institute Genome Sequencing Center for Infectious Disease"/>
            <person name="Wu L."/>
            <person name="Ma J."/>
        </authorList>
    </citation>
    <scope>NUCLEOTIDE SEQUENCE [LARGE SCALE GENOMIC DNA]</scope>
    <source>
        <strain evidence="4">JCM 18961</strain>
    </source>
</reference>
<dbReference type="EMBL" id="BAABLO010000002">
    <property type="protein sequence ID" value="GAA4714531.1"/>
    <property type="molecule type" value="Genomic_DNA"/>
</dbReference>
<dbReference type="EMBL" id="BAABLO010000001">
    <property type="protein sequence ID" value="GAA4714118.1"/>
    <property type="molecule type" value="Genomic_DNA"/>
</dbReference>
<dbReference type="Proteomes" id="UP001500556">
    <property type="component" value="Unassembled WGS sequence"/>
</dbReference>
<evidence type="ECO:0000313" key="4">
    <source>
        <dbReference type="Proteomes" id="UP001500556"/>
    </source>
</evidence>
<protein>
    <recommendedName>
        <fullName evidence="5">RNA-binding protein</fullName>
    </recommendedName>
</protein>
<organism evidence="3 4">
    <name type="scientific">Pedococcus ginsenosidimutans</name>
    <dbReference type="NCBI Taxonomy" id="490570"/>
    <lineage>
        <taxon>Bacteria</taxon>
        <taxon>Bacillati</taxon>
        <taxon>Actinomycetota</taxon>
        <taxon>Actinomycetes</taxon>
        <taxon>Micrococcales</taxon>
        <taxon>Intrasporangiaceae</taxon>
        <taxon>Pedococcus</taxon>
    </lineage>
</organism>
<feature type="region of interest" description="Disordered" evidence="1">
    <location>
        <begin position="1"/>
        <end position="102"/>
    </location>
</feature>
<dbReference type="Pfam" id="PF05258">
    <property type="entry name" value="DciA"/>
    <property type="match status" value="1"/>
</dbReference>
<dbReference type="InterPro" id="IPR007922">
    <property type="entry name" value="DciA-like"/>
</dbReference>
<sequence>MGEGREPGPGDGRRDGPFEDALEEPAAQLAEGAEGAGADAETDDPTTDLTTDELTAAAEDAAAAALQRARAAARDKGLRPGLRPMRRRRPGEPSKVRRDGRDPLLLGDQLDRLLSDRGWKVDVAVGSVMGRWPQIVGDEVAQHCTPVTFELGVLTVRADSTAWTTQLRLLEASIMGRLDNEVGKGTVAALKIVGPSAPSWSKGPRRSQGPGPRDTYG</sequence>
<comment type="caution">
    <text evidence="3">The sequence shown here is derived from an EMBL/GenBank/DDBJ whole genome shotgun (WGS) entry which is preliminary data.</text>
</comment>
<dbReference type="PANTHER" id="PTHR36456">
    <property type="entry name" value="UPF0232 PROTEIN SCO3875"/>
    <property type="match status" value="1"/>
</dbReference>
<feature type="compositionally biased region" description="Low complexity" evidence="1">
    <location>
        <begin position="47"/>
        <end position="70"/>
    </location>
</feature>
<evidence type="ECO:0008006" key="5">
    <source>
        <dbReference type="Google" id="ProtNLM"/>
    </source>
</evidence>
<reference evidence="3" key="1">
    <citation type="journal article" date="2014" name="Int. J. Syst. Evol. Microbiol.">
        <title>Complete genome of a new Firmicutes species belonging to the dominant human colonic microbiota ('Ruminococcus bicirculans') reveals two chromosomes and a selective capacity to utilize plant glucans.</title>
        <authorList>
            <consortium name="NISC Comparative Sequencing Program"/>
            <person name="Wegmann U."/>
            <person name="Louis P."/>
            <person name="Goesmann A."/>
            <person name="Henrissat B."/>
            <person name="Duncan S.H."/>
            <person name="Flint H.J."/>
        </authorList>
    </citation>
    <scope>NUCLEOTIDE SEQUENCE</scope>
    <source>
        <strain evidence="3">JCM 18961</strain>
    </source>
</reference>
<proteinExistence type="predicted"/>
<dbReference type="PANTHER" id="PTHR36456:SF1">
    <property type="entry name" value="UPF0232 PROTEIN SCO3875"/>
    <property type="match status" value="1"/>
</dbReference>
<evidence type="ECO:0000313" key="2">
    <source>
        <dbReference type="EMBL" id="GAA4714118.1"/>
    </source>
</evidence>
<keyword evidence="4" id="KW-1185">Reference proteome</keyword>
<gene>
    <name evidence="2" type="ORF">GCM10025782_08020</name>
    <name evidence="3" type="ORF">GCM10025782_08670</name>
</gene>
<evidence type="ECO:0000313" key="3">
    <source>
        <dbReference type="EMBL" id="GAA4714531.1"/>
    </source>
</evidence>
<feature type="compositionally biased region" description="Basic and acidic residues" evidence="1">
    <location>
        <begin position="1"/>
        <end position="17"/>
    </location>
</feature>
<reference evidence="3" key="3">
    <citation type="submission" date="2023-12" db="EMBL/GenBank/DDBJ databases">
        <authorList>
            <person name="Sun Q."/>
            <person name="Inoue M."/>
        </authorList>
    </citation>
    <scope>NUCLEOTIDE SEQUENCE</scope>
    <source>
        <strain evidence="3">JCM 18961</strain>
    </source>
</reference>
<evidence type="ECO:0000256" key="1">
    <source>
        <dbReference type="SAM" id="MobiDB-lite"/>
    </source>
</evidence>